<evidence type="ECO:0000259" key="3">
    <source>
        <dbReference type="Pfam" id="PF25598"/>
    </source>
</evidence>
<dbReference type="Pfam" id="PF25598">
    <property type="entry name" value="ARM_PUB"/>
    <property type="match status" value="1"/>
</dbReference>
<dbReference type="EMBL" id="JAZDWU010000001">
    <property type="protein sequence ID" value="KAL0017529.1"/>
    <property type="molecule type" value="Genomic_DNA"/>
</dbReference>
<proteinExistence type="predicted"/>
<keyword evidence="2" id="KW-0808">Transferase</keyword>
<evidence type="ECO:0000313" key="4">
    <source>
        <dbReference type="EMBL" id="KAL0017529.1"/>
    </source>
</evidence>
<dbReference type="Proteomes" id="UP001459277">
    <property type="component" value="Unassembled WGS sequence"/>
</dbReference>
<accession>A0AAW2E7G0</accession>
<reference evidence="4 5" key="1">
    <citation type="submission" date="2024-01" db="EMBL/GenBank/DDBJ databases">
        <title>A telomere-to-telomere, gap-free genome of sweet tea (Lithocarpus litseifolius).</title>
        <authorList>
            <person name="Zhou J."/>
        </authorList>
    </citation>
    <scope>NUCLEOTIDE SEQUENCE [LARGE SCALE GENOMIC DNA]</scope>
    <source>
        <strain evidence="4">Zhou-2022a</strain>
        <tissue evidence="4">Leaf</tissue>
    </source>
</reference>
<feature type="domain" description="U-box" evidence="3">
    <location>
        <begin position="6"/>
        <end position="162"/>
    </location>
</feature>
<dbReference type="EC" id="2.3.2.27" evidence="2"/>
<dbReference type="PANTHER" id="PTHR22849:SF20">
    <property type="entry name" value="U-BOX DOMAIN-CONTAINING PROTEIN 27-RELATED"/>
    <property type="match status" value="1"/>
</dbReference>
<sequence length="162" mass="17850">MVLETVLSKIEKQEQLRDLFLKTDLDSLALILQVLQQGSTELKIASARVLETIANDAKSKLIKAEKENLLEELLKLISPKNESSVIEAGLSYLIRISMLKRARLKLVQLGAIKSVAKLISDPNPSSTMSIIEKSLKVMETMSLSKEGWSQICNDVACVAAIV</sequence>
<organism evidence="4 5">
    <name type="scientific">Lithocarpus litseifolius</name>
    <dbReference type="NCBI Taxonomy" id="425828"/>
    <lineage>
        <taxon>Eukaryota</taxon>
        <taxon>Viridiplantae</taxon>
        <taxon>Streptophyta</taxon>
        <taxon>Embryophyta</taxon>
        <taxon>Tracheophyta</taxon>
        <taxon>Spermatophyta</taxon>
        <taxon>Magnoliopsida</taxon>
        <taxon>eudicotyledons</taxon>
        <taxon>Gunneridae</taxon>
        <taxon>Pentapetalae</taxon>
        <taxon>rosids</taxon>
        <taxon>fabids</taxon>
        <taxon>Fagales</taxon>
        <taxon>Fagaceae</taxon>
        <taxon>Lithocarpus</taxon>
    </lineage>
</organism>
<evidence type="ECO:0000256" key="1">
    <source>
        <dbReference type="ARBA" id="ARBA00022786"/>
    </source>
</evidence>
<keyword evidence="5" id="KW-1185">Reference proteome</keyword>
<gene>
    <name evidence="4" type="ORF">SO802_004598</name>
</gene>
<comment type="catalytic activity">
    <reaction evidence="2">
        <text>S-ubiquitinyl-[E2 ubiquitin-conjugating enzyme]-L-cysteine + [acceptor protein]-L-lysine = [E2 ubiquitin-conjugating enzyme]-L-cysteine + N(6)-ubiquitinyl-[acceptor protein]-L-lysine.</text>
        <dbReference type="EC" id="2.3.2.27"/>
    </reaction>
</comment>
<name>A0AAW2E7G0_9ROSI</name>
<dbReference type="AlphaFoldDB" id="A0AAW2E7G0"/>
<comment type="pathway">
    <text evidence="2">Protein modification; protein ubiquitination.</text>
</comment>
<protein>
    <recommendedName>
        <fullName evidence="2 3">U-box domain-containing protein</fullName>
        <ecNumber evidence="2">2.3.2.27</ecNumber>
    </recommendedName>
    <alternativeName>
        <fullName evidence="2">RING-type E3 ubiquitin transferase PUB</fullName>
    </alternativeName>
</protein>
<dbReference type="GO" id="GO:0016567">
    <property type="term" value="P:protein ubiquitination"/>
    <property type="evidence" value="ECO:0007669"/>
    <property type="project" value="UniProtKB-UniRule"/>
</dbReference>
<comment type="caution">
    <text evidence="4">The sequence shown here is derived from an EMBL/GenBank/DDBJ whole genome shotgun (WGS) entry which is preliminary data.</text>
</comment>
<dbReference type="InterPro" id="IPR058678">
    <property type="entry name" value="ARM_PUB"/>
</dbReference>
<dbReference type="GO" id="GO:0061630">
    <property type="term" value="F:ubiquitin protein ligase activity"/>
    <property type="evidence" value="ECO:0007669"/>
    <property type="project" value="UniProtKB-UniRule"/>
</dbReference>
<comment type="function">
    <text evidence="2">Functions as an E3 ubiquitin ligase.</text>
</comment>
<dbReference type="SUPFAM" id="SSF48371">
    <property type="entry name" value="ARM repeat"/>
    <property type="match status" value="1"/>
</dbReference>
<evidence type="ECO:0000256" key="2">
    <source>
        <dbReference type="RuleBase" id="RU369093"/>
    </source>
</evidence>
<dbReference type="InterPro" id="IPR016024">
    <property type="entry name" value="ARM-type_fold"/>
</dbReference>
<dbReference type="Gene3D" id="1.25.10.10">
    <property type="entry name" value="Leucine-rich Repeat Variant"/>
    <property type="match status" value="1"/>
</dbReference>
<evidence type="ECO:0000313" key="5">
    <source>
        <dbReference type="Proteomes" id="UP001459277"/>
    </source>
</evidence>
<dbReference type="PANTHER" id="PTHR22849">
    <property type="entry name" value="WDSAM1 PROTEIN"/>
    <property type="match status" value="1"/>
</dbReference>
<dbReference type="InterPro" id="IPR045185">
    <property type="entry name" value="PUB22/23/24-like"/>
</dbReference>
<dbReference type="InterPro" id="IPR011989">
    <property type="entry name" value="ARM-like"/>
</dbReference>
<keyword evidence="1 2" id="KW-0833">Ubl conjugation pathway</keyword>